<dbReference type="PANTHER" id="PTHR11164:SF0">
    <property type="entry name" value="GLUTAMATE--CYSTEINE LIGASE CATALYTIC SUBUNIT"/>
    <property type="match status" value="1"/>
</dbReference>
<dbReference type="Pfam" id="PF03074">
    <property type="entry name" value="GCS"/>
    <property type="match status" value="1"/>
</dbReference>
<evidence type="ECO:0000256" key="5">
    <source>
        <dbReference type="ARBA" id="ARBA00022684"/>
    </source>
</evidence>
<keyword evidence="7 10" id="KW-0067">ATP-binding</keyword>
<proteinExistence type="inferred from homology"/>
<accession>A0ABP0H054</accession>
<evidence type="ECO:0000256" key="1">
    <source>
        <dbReference type="ARBA" id="ARBA00005006"/>
    </source>
</evidence>
<evidence type="ECO:0000256" key="8">
    <source>
        <dbReference type="ARBA" id="ARBA00030585"/>
    </source>
</evidence>
<dbReference type="InterPro" id="IPR014746">
    <property type="entry name" value="Gln_synth/guanido_kin_cat_dom"/>
</dbReference>
<comment type="caution">
    <text evidence="11">The sequence shown here is derived from an EMBL/GenBank/DDBJ whole genome shotgun (WGS) entry which is preliminary data.</text>
</comment>
<keyword evidence="12" id="KW-1185">Reference proteome</keyword>
<comment type="similarity">
    <text evidence="2 10">Belongs to the glutamate--cysteine ligase type 3 family.</text>
</comment>
<dbReference type="SUPFAM" id="SSF55931">
    <property type="entry name" value="Glutamine synthetase/guanido kinase"/>
    <property type="match status" value="1"/>
</dbReference>
<name>A0ABP0H054_CLALP</name>
<evidence type="ECO:0000256" key="7">
    <source>
        <dbReference type="ARBA" id="ARBA00022840"/>
    </source>
</evidence>
<organism evidence="11 12">
    <name type="scientific">Clavelina lepadiformis</name>
    <name type="common">Light-bulb sea squirt</name>
    <name type="synonym">Ascidia lepadiformis</name>
    <dbReference type="NCBI Taxonomy" id="159417"/>
    <lineage>
        <taxon>Eukaryota</taxon>
        <taxon>Metazoa</taxon>
        <taxon>Chordata</taxon>
        <taxon>Tunicata</taxon>
        <taxon>Ascidiacea</taxon>
        <taxon>Aplousobranchia</taxon>
        <taxon>Clavelinidae</taxon>
        <taxon>Clavelina</taxon>
    </lineage>
</organism>
<dbReference type="Gene3D" id="3.30.590.50">
    <property type="match status" value="2"/>
</dbReference>
<evidence type="ECO:0000256" key="3">
    <source>
        <dbReference type="ARBA" id="ARBA00012220"/>
    </source>
</evidence>
<keyword evidence="4 10" id="KW-0436">Ligase</keyword>
<keyword evidence="6 10" id="KW-0547">Nucleotide-binding</keyword>
<dbReference type="Proteomes" id="UP001642483">
    <property type="component" value="Unassembled WGS sequence"/>
</dbReference>
<protein>
    <recommendedName>
        <fullName evidence="3 10">Glutamate--cysteine ligase</fullName>
        <ecNumber evidence="3 10">6.3.2.2</ecNumber>
    </recommendedName>
    <alternativeName>
        <fullName evidence="9 10">Gamma-ECS</fullName>
    </alternativeName>
    <alternativeName>
        <fullName evidence="8 10">Gamma-glutamylcysteine synthetase</fullName>
    </alternativeName>
</protein>
<gene>
    <name evidence="11" type="ORF">CVLEPA_LOCUS30602</name>
</gene>
<dbReference type="PANTHER" id="PTHR11164">
    <property type="entry name" value="GLUTAMATE CYSTEINE LIGASE"/>
    <property type="match status" value="1"/>
</dbReference>
<comment type="pathway">
    <text evidence="1 10">Sulfur metabolism; glutathione biosynthesis; glutathione from L-cysteine and L-glutamate: step 1/2.</text>
</comment>
<evidence type="ECO:0000313" key="12">
    <source>
        <dbReference type="Proteomes" id="UP001642483"/>
    </source>
</evidence>
<dbReference type="EMBL" id="CAWYQH010000163">
    <property type="protein sequence ID" value="CAK8697359.1"/>
    <property type="molecule type" value="Genomic_DNA"/>
</dbReference>
<evidence type="ECO:0000313" key="11">
    <source>
        <dbReference type="EMBL" id="CAK8697359.1"/>
    </source>
</evidence>
<evidence type="ECO:0000256" key="9">
    <source>
        <dbReference type="ARBA" id="ARBA00032122"/>
    </source>
</evidence>
<keyword evidence="5 10" id="KW-0317">Glutathione biosynthesis</keyword>
<sequence>MGFLEFSGDPMDWNEIKPHVKYVKEHGIIQFLNNYQRHLERPKDILKWGDELEYMVIRFDHENRKVQVSLRGEEILKQLQTKENNSFAKLTFLWHPEHTKYMLEGIPGVPYQGDMAQFSSVETNMEMRRKEIQKWLQPDEQIITLTTFPRLGCLNFTSPSYKVVCPESNPICQSLFIPDEAIYNHPRFLCLETNIRKRRGEKVSINIPIFKDTNTPSPFIEKFNDPAAEQAAKPDHIYMDCSCFCFGNCNLHVTIQGSDMEEAKLLYDQLAPVCPIMTALGAAAPIWRGYLADIDVRWPVIVQGVDDRTREERGLEPLKNNERVIHRSRYGPINSYLNTKSRIFNDVNIESDLEAKNILLNAGIDDLLAQHFAHLWIRDPLSLTNKIELDDSKVTDHFENILTSNWQSVRFKPPPPHSDIGWRVEFRVCEMQLTDFENAAFVVFIVLMTRAILKYNLDLCLPLSYVHLNTTKAQKNNAICKEKFHFRSNINSNSEVTACKPTFSCAYEDKIAYKECRIMSTIFLHILRRSILCSV</sequence>
<evidence type="ECO:0000256" key="6">
    <source>
        <dbReference type="ARBA" id="ARBA00022741"/>
    </source>
</evidence>
<dbReference type="InterPro" id="IPR004308">
    <property type="entry name" value="GCS"/>
</dbReference>
<evidence type="ECO:0000256" key="10">
    <source>
        <dbReference type="RuleBase" id="RU367135"/>
    </source>
</evidence>
<reference evidence="11 12" key="1">
    <citation type="submission" date="2024-02" db="EMBL/GenBank/DDBJ databases">
        <authorList>
            <person name="Daric V."/>
            <person name="Darras S."/>
        </authorList>
    </citation>
    <scope>NUCLEOTIDE SEQUENCE [LARGE SCALE GENOMIC DNA]</scope>
</reference>
<evidence type="ECO:0000256" key="2">
    <source>
        <dbReference type="ARBA" id="ARBA00008100"/>
    </source>
</evidence>
<evidence type="ECO:0000256" key="4">
    <source>
        <dbReference type="ARBA" id="ARBA00022598"/>
    </source>
</evidence>
<comment type="catalytic activity">
    <reaction evidence="10">
        <text>L-cysteine + L-glutamate + ATP = gamma-L-glutamyl-L-cysteine + ADP + phosphate + H(+)</text>
        <dbReference type="Rhea" id="RHEA:13285"/>
        <dbReference type="ChEBI" id="CHEBI:15378"/>
        <dbReference type="ChEBI" id="CHEBI:29985"/>
        <dbReference type="ChEBI" id="CHEBI:30616"/>
        <dbReference type="ChEBI" id="CHEBI:35235"/>
        <dbReference type="ChEBI" id="CHEBI:43474"/>
        <dbReference type="ChEBI" id="CHEBI:58173"/>
        <dbReference type="ChEBI" id="CHEBI:456216"/>
        <dbReference type="EC" id="6.3.2.2"/>
    </reaction>
</comment>
<dbReference type="EC" id="6.3.2.2" evidence="3 10"/>